<evidence type="ECO:0000256" key="1">
    <source>
        <dbReference type="ARBA" id="ARBA00010216"/>
    </source>
</evidence>
<comment type="similarity">
    <text evidence="1">Belongs to the EFR3 family.</text>
</comment>
<dbReference type="EMBL" id="CU928178">
    <property type="protein sequence ID" value="CAR28677.1"/>
    <property type="molecule type" value="Genomic_DNA"/>
</dbReference>
<dbReference type="PANTHER" id="PTHR47766:SF1">
    <property type="entry name" value="PROTEIN EFR3"/>
    <property type="match status" value="1"/>
</dbReference>
<proteinExistence type="inferred from homology"/>
<name>C5DY16_ZYGRC</name>
<sequence length="741" mass="83738">MRIFSPKHQKLVNQCYPSGRTPDKKPKSSETSYLLYYVSSRRSKLEKVSTYLVKRTNVDLNHRRVGNVAVTLEIMHDIVEHCKENLNIFVKDFLNITIKILTNNNFNNDSSIIELVERTFASICRNVDGAMSGGDAEFIKLYSSFEKLYFDVAREILDNDDLLLKGCIDISYTTDLASNPQINHFLPRSVIYALEKFIERNPRYSALDLGTPTDQNITKSLSKVQTRTAALDDIYNTNADLSVKTLQAYFTTTETDKLTLAIKALLDFLQRSPNKDLLQFICNGIPVQLRYIVVVLLIRHLTDPGTKADPIISLRLISSLLVSDVSIVGLSIMDMMRKILKYQLDNLANVNVVNQCRKTIADLNNKIYYRGQTADMLFELELKLQSTKDESERAVLIEDVDELLTHMGKPCVGLELFLNLAPFMDSNGKLKLFDAVDDRFSGGNLLSQLFGMINGMENAVDQKVLMHLVFQKYKSLALLSGLNYFTENVEEPTRAYYLYHWEAATFLKMNNYKAQVDLRCKNQTLFNKDELIGFYSDEKINKYSQKGTQILVSNPHNLSTSDLFSDLHPQRMNNFAEVNGYNRDSMNGTFSGNDSTRASITRSLNGNGPADLLSWRGIKSSAPKVTDLKRAISSPKKNIAARSNTMRGSQSVKSKVTNITFLLNELRNNDDGNTSHIMQPDEDRPSVLDRNDVDTSSSTRVTPPPTRQDYSEANLSNVDQEKFQDAQEEVDLTNSTNGIAA</sequence>
<feature type="compositionally biased region" description="Basic and acidic residues" evidence="3">
    <location>
        <begin position="679"/>
        <end position="693"/>
    </location>
</feature>
<dbReference type="PANTHER" id="PTHR47766">
    <property type="entry name" value="PROTEIN EFR3"/>
    <property type="match status" value="1"/>
</dbReference>
<dbReference type="GO" id="GO:0072659">
    <property type="term" value="P:protein localization to plasma membrane"/>
    <property type="evidence" value="ECO:0007669"/>
    <property type="project" value="InterPro"/>
</dbReference>
<dbReference type="KEGG" id="zro:ZYRO0F09504g"/>
<dbReference type="InParanoid" id="C5DY16"/>
<dbReference type="FunCoup" id="C5DY16">
    <property type="interactions" value="75"/>
</dbReference>
<dbReference type="Pfam" id="PF21072">
    <property type="entry name" value="EFR3"/>
    <property type="match status" value="1"/>
</dbReference>
<protein>
    <recommendedName>
        <fullName evidence="2">Protein EFR3</fullName>
    </recommendedName>
</protein>
<keyword evidence="5" id="KW-1185">Reference proteome</keyword>
<evidence type="ECO:0000256" key="2">
    <source>
        <dbReference type="ARBA" id="ARBA00017967"/>
    </source>
</evidence>
<dbReference type="InterPro" id="IPR039786">
    <property type="entry name" value="EFR3"/>
</dbReference>
<evidence type="ECO:0000256" key="3">
    <source>
        <dbReference type="SAM" id="MobiDB-lite"/>
    </source>
</evidence>
<feature type="region of interest" description="Disordered" evidence="3">
    <location>
        <begin position="667"/>
        <end position="741"/>
    </location>
</feature>
<reference evidence="4 5" key="1">
    <citation type="journal article" date="2009" name="Genome Res.">
        <title>Comparative genomics of protoploid Saccharomycetaceae.</title>
        <authorList>
            <consortium name="The Genolevures Consortium"/>
            <person name="Souciet J.-L."/>
            <person name="Dujon B."/>
            <person name="Gaillardin C."/>
            <person name="Johnston M."/>
            <person name="Baret P.V."/>
            <person name="Cliften P."/>
            <person name="Sherman D.J."/>
            <person name="Weissenbach J."/>
            <person name="Westhof E."/>
            <person name="Wincker P."/>
            <person name="Jubin C."/>
            <person name="Poulain J."/>
            <person name="Barbe V."/>
            <person name="Segurens B."/>
            <person name="Artiguenave F."/>
            <person name="Anthouard V."/>
            <person name="Vacherie B."/>
            <person name="Val M.-E."/>
            <person name="Fulton R.S."/>
            <person name="Minx P."/>
            <person name="Wilson R."/>
            <person name="Durrens P."/>
            <person name="Jean G."/>
            <person name="Marck C."/>
            <person name="Martin T."/>
            <person name="Nikolski M."/>
            <person name="Rolland T."/>
            <person name="Seret M.-L."/>
            <person name="Casaregola S."/>
            <person name="Despons L."/>
            <person name="Fairhead C."/>
            <person name="Fischer G."/>
            <person name="Lafontaine I."/>
            <person name="Leh V."/>
            <person name="Lemaire M."/>
            <person name="de Montigny J."/>
            <person name="Neuveglise C."/>
            <person name="Thierry A."/>
            <person name="Blanc-Lenfle I."/>
            <person name="Bleykasten C."/>
            <person name="Diffels J."/>
            <person name="Fritsch E."/>
            <person name="Frangeul L."/>
            <person name="Goeffon A."/>
            <person name="Jauniaux N."/>
            <person name="Kachouri-Lafond R."/>
            <person name="Payen C."/>
            <person name="Potier S."/>
            <person name="Pribylova L."/>
            <person name="Ozanne C."/>
            <person name="Richard G.-F."/>
            <person name="Sacerdot C."/>
            <person name="Straub M.-L."/>
            <person name="Talla E."/>
        </authorList>
    </citation>
    <scope>NUCLEOTIDE SEQUENCE [LARGE SCALE GENOMIC DNA]</scope>
    <source>
        <strain evidence="4 5">ATCC 2623 / CBS 732 / BCRC 21506 / NBRC 1130 / NCYC 568 / NRRL Y-229</strain>
    </source>
</reference>
<dbReference type="HOGENOM" id="CLU_371806_0_0_1"/>
<accession>C5DY16</accession>
<dbReference type="STRING" id="559307.C5DY16"/>
<evidence type="ECO:0000313" key="4">
    <source>
        <dbReference type="EMBL" id="CAR28677.1"/>
    </source>
</evidence>
<dbReference type="GO" id="GO:0005886">
    <property type="term" value="C:plasma membrane"/>
    <property type="evidence" value="ECO:0007669"/>
    <property type="project" value="TreeGrafter"/>
</dbReference>
<dbReference type="Proteomes" id="UP000008536">
    <property type="component" value="Chromosome F"/>
</dbReference>
<dbReference type="AlphaFoldDB" id="C5DY16"/>
<gene>
    <name evidence="4" type="ordered locus">ZYRO0F09504g</name>
</gene>
<feature type="compositionally biased region" description="Polar residues" evidence="3">
    <location>
        <begin position="732"/>
        <end position="741"/>
    </location>
</feature>
<dbReference type="InterPro" id="IPR049150">
    <property type="entry name" value="EFR3_HEAT-like_rpt"/>
</dbReference>
<evidence type="ECO:0000313" key="5">
    <source>
        <dbReference type="Proteomes" id="UP000008536"/>
    </source>
</evidence>
<organism evidence="4 5">
    <name type="scientific">Zygosaccharomyces rouxii (strain ATCC 2623 / CBS 732 / NBRC 1130 / NCYC 568 / NRRL Y-229)</name>
    <dbReference type="NCBI Taxonomy" id="559307"/>
    <lineage>
        <taxon>Eukaryota</taxon>
        <taxon>Fungi</taxon>
        <taxon>Dikarya</taxon>
        <taxon>Ascomycota</taxon>
        <taxon>Saccharomycotina</taxon>
        <taxon>Saccharomycetes</taxon>
        <taxon>Saccharomycetales</taxon>
        <taxon>Saccharomycetaceae</taxon>
        <taxon>Zygosaccharomyces</taxon>
    </lineage>
</organism>